<evidence type="ECO:0000256" key="1">
    <source>
        <dbReference type="ARBA" id="ARBA00007074"/>
    </source>
</evidence>
<dbReference type="InterPro" id="IPR036366">
    <property type="entry name" value="PGBDSf"/>
</dbReference>
<organism evidence="7 8">
    <name type="scientific">Brachybacterium massiliense</name>
    <dbReference type="NCBI Taxonomy" id="1755098"/>
    <lineage>
        <taxon>Bacteria</taxon>
        <taxon>Bacillati</taxon>
        <taxon>Actinomycetota</taxon>
        <taxon>Actinomycetes</taxon>
        <taxon>Micrococcales</taxon>
        <taxon>Dermabacteraceae</taxon>
        <taxon>Brachybacterium</taxon>
    </lineage>
</organism>
<proteinExistence type="inferred from homology"/>
<feature type="domain" description="NlpC/P60" evidence="6">
    <location>
        <begin position="333"/>
        <end position="450"/>
    </location>
</feature>
<dbReference type="InterPro" id="IPR000064">
    <property type="entry name" value="NLP_P60_dom"/>
</dbReference>
<dbReference type="PANTHER" id="PTHR47053:SF1">
    <property type="entry name" value="MUREIN DD-ENDOPEPTIDASE MEPH-RELATED"/>
    <property type="match status" value="1"/>
</dbReference>
<dbReference type="InterPro" id="IPR036365">
    <property type="entry name" value="PGBD-like_sf"/>
</dbReference>
<evidence type="ECO:0000256" key="5">
    <source>
        <dbReference type="SAM" id="MobiDB-lite"/>
    </source>
</evidence>
<dbReference type="GO" id="GO:0008234">
    <property type="term" value="F:cysteine-type peptidase activity"/>
    <property type="evidence" value="ECO:0007669"/>
    <property type="project" value="UniProtKB-KW"/>
</dbReference>
<comment type="caution">
    <text evidence="7">The sequence shown here is derived from an EMBL/GenBank/DDBJ whole genome shotgun (WGS) entry which is preliminary data.</text>
</comment>
<evidence type="ECO:0000256" key="4">
    <source>
        <dbReference type="ARBA" id="ARBA00022807"/>
    </source>
</evidence>
<evidence type="ECO:0000256" key="2">
    <source>
        <dbReference type="ARBA" id="ARBA00022670"/>
    </source>
</evidence>
<accession>A0A921SX55</accession>
<dbReference type="GO" id="GO:0006508">
    <property type="term" value="P:proteolysis"/>
    <property type="evidence" value="ECO:0007669"/>
    <property type="project" value="UniProtKB-KW"/>
</dbReference>
<dbReference type="PROSITE" id="PS51935">
    <property type="entry name" value="NLPC_P60"/>
    <property type="match status" value="1"/>
</dbReference>
<gene>
    <name evidence="7" type="ORF">K8V81_08005</name>
</gene>
<comment type="similarity">
    <text evidence="1">Belongs to the peptidase C40 family.</text>
</comment>
<dbReference type="SUPFAM" id="SSF47090">
    <property type="entry name" value="PGBD-like"/>
    <property type="match status" value="3"/>
</dbReference>
<sequence>MFRSAPRGTHRAAGRAVIDYRGLAVPVGRGVGGAAVIGAVSATAALAGGATATAQGPASSAVGTVRGAAPSIAPASQSQYTSVKLRLGARGAAVTYLQKQLNAHGASLTADGVFGSATLRAVKNQQSRAGIGVDGVVGPKTWSALTGASSAPAKPASGSSQPKLRPGSRGAAVTDLQKQLNAAGASISVDGVFGNGTAGAVRALQSAAGIGVDAVVGPKTWAALSNGTRIGGSAPSAPSKPSKPSSQPKLRQGDRGDAVRTLQSKLNERGASISVDGIFGRGTANAVRALQSAAGIGVDAVVGPKTWDAANSNVRITDSGASRGEGRPSSGTSVNGQAIINAARSQLGVRYKWGSSSPSSGFDCSGLVYYAYNQGGTSMPRKTAKGYTFGGRIISQSEAQPGDLVAFTGNDYGHMGIYVGNGRIIDASGSRQQVVERSIWNAPHVFVTYR</sequence>
<feature type="region of interest" description="Disordered" evidence="5">
    <location>
        <begin position="226"/>
        <end position="257"/>
    </location>
</feature>
<name>A0A921SX55_9MICO</name>
<dbReference type="Gene3D" id="1.10.101.10">
    <property type="entry name" value="PGBD-like superfamily/PGBD"/>
    <property type="match status" value="3"/>
</dbReference>
<dbReference type="Proteomes" id="UP000742460">
    <property type="component" value="Unassembled WGS sequence"/>
</dbReference>
<evidence type="ECO:0000259" key="6">
    <source>
        <dbReference type="PROSITE" id="PS51935"/>
    </source>
</evidence>
<keyword evidence="2" id="KW-0645">Protease</keyword>
<reference evidence="7" key="1">
    <citation type="journal article" date="2021" name="PeerJ">
        <title>Extensive microbial diversity within the chicken gut microbiome revealed by metagenomics and culture.</title>
        <authorList>
            <person name="Gilroy R."/>
            <person name="Ravi A."/>
            <person name="Getino M."/>
            <person name="Pursley I."/>
            <person name="Horton D.L."/>
            <person name="Alikhan N.F."/>
            <person name="Baker D."/>
            <person name="Gharbi K."/>
            <person name="Hall N."/>
            <person name="Watson M."/>
            <person name="Adriaenssens E.M."/>
            <person name="Foster-Nyarko E."/>
            <person name="Jarju S."/>
            <person name="Secka A."/>
            <person name="Antonio M."/>
            <person name="Oren A."/>
            <person name="Chaudhuri R.R."/>
            <person name="La Ragione R."/>
            <person name="Hildebrand F."/>
            <person name="Pallen M.J."/>
        </authorList>
    </citation>
    <scope>NUCLEOTIDE SEQUENCE</scope>
    <source>
        <strain evidence="7">ChiGjej5B5-22894</strain>
    </source>
</reference>
<dbReference type="Pfam" id="PF01471">
    <property type="entry name" value="PG_binding_1"/>
    <property type="match status" value="3"/>
</dbReference>
<evidence type="ECO:0000313" key="8">
    <source>
        <dbReference type="Proteomes" id="UP000742460"/>
    </source>
</evidence>
<dbReference type="AlphaFoldDB" id="A0A921SX55"/>
<evidence type="ECO:0000256" key="3">
    <source>
        <dbReference type="ARBA" id="ARBA00022801"/>
    </source>
</evidence>
<feature type="region of interest" description="Disordered" evidence="5">
    <location>
        <begin position="147"/>
        <end position="171"/>
    </location>
</feature>
<dbReference type="InterPro" id="IPR002477">
    <property type="entry name" value="Peptidoglycan-bd-like"/>
</dbReference>
<keyword evidence="3" id="KW-0378">Hydrolase</keyword>
<keyword evidence="4" id="KW-0788">Thiol protease</keyword>
<feature type="compositionally biased region" description="Low complexity" evidence="5">
    <location>
        <begin position="147"/>
        <end position="160"/>
    </location>
</feature>
<feature type="region of interest" description="Disordered" evidence="5">
    <location>
        <begin position="316"/>
        <end position="336"/>
    </location>
</feature>
<dbReference type="InterPro" id="IPR038765">
    <property type="entry name" value="Papain-like_cys_pep_sf"/>
</dbReference>
<reference evidence="7" key="2">
    <citation type="submission" date="2021-09" db="EMBL/GenBank/DDBJ databases">
        <authorList>
            <person name="Gilroy R."/>
        </authorList>
    </citation>
    <scope>NUCLEOTIDE SEQUENCE</scope>
    <source>
        <strain evidence="7">ChiGjej5B5-22894</strain>
    </source>
</reference>
<feature type="compositionally biased region" description="Low complexity" evidence="5">
    <location>
        <begin position="233"/>
        <end position="246"/>
    </location>
</feature>
<protein>
    <submittedName>
        <fullName evidence="7">Peptidoglycan-binding protein</fullName>
    </submittedName>
</protein>
<dbReference type="EMBL" id="DYUE01000183">
    <property type="protein sequence ID" value="HJG91655.1"/>
    <property type="molecule type" value="Genomic_DNA"/>
</dbReference>
<dbReference type="SUPFAM" id="SSF54001">
    <property type="entry name" value="Cysteine proteinases"/>
    <property type="match status" value="1"/>
</dbReference>
<evidence type="ECO:0000313" key="7">
    <source>
        <dbReference type="EMBL" id="HJG91655.1"/>
    </source>
</evidence>
<dbReference type="PANTHER" id="PTHR47053">
    <property type="entry name" value="MUREIN DD-ENDOPEPTIDASE MEPH-RELATED"/>
    <property type="match status" value="1"/>
</dbReference>
<dbReference type="Gene3D" id="3.90.1720.10">
    <property type="entry name" value="endopeptidase domain like (from Nostoc punctiforme)"/>
    <property type="match status" value="1"/>
</dbReference>
<dbReference type="InterPro" id="IPR051202">
    <property type="entry name" value="Peptidase_C40"/>
</dbReference>
<dbReference type="Pfam" id="PF00877">
    <property type="entry name" value="NLPC_P60"/>
    <property type="match status" value="1"/>
</dbReference>